<keyword evidence="6" id="KW-1185">Reference proteome</keyword>
<dbReference type="InterPro" id="IPR032710">
    <property type="entry name" value="NTF2-like_dom_sf"/>
</dbReference>
<keyword evidence="4" id="KW-1133">Transmembrane helix</keyword>
<dbReference type="EMBL" id="JBBJUP010000011">
    <property type="protein sequence ID" value="MEJ8280200.1"/>
    <property type="molecule type" value="Genomic_DNA"/>
</dbReference>
<keyword evidence="2 4" id="KW-0472">Membrane</keyword>
<evidence type="ECO:0000313" key="5">
    <source>
        <dbReference type="EMBL" id="MEJ8280200.1"/>
    </source>
</evidence>
<feature type="region of interest" description="Disordered" evidence="3">
    <location>
        <begin position="1"/>
        <end position="93"/>
    </location>
</feature>
<sequence length="260" mass="27251">MSTPRRRPTGGIRRPQVAGRPRTRSDAETEEETGTGGLALDERSGDDPDPATEQAHPVAAPVRTAGAPDADGTDGDAPRARRRLPLPPAPSGRNGTTVLAVLTVLLLGAAAFFGFQWATTEFGGSAGNTALSDVGTTAAVSEQVGAAVTKVYSFDYARLQQAEDDARAVITPQFQPEFDRIFGSVKDLAPQQKAVVTATIPKSAVASIDGDRATVYVFVNQVIRRQADTGTPQEGAAAARLRVDAERVDGTWKIAAMTPA</sequence>
<dbReference type="Proteomes" id="UP001364211">
    <property type="component" value="Unassembled WGS sequence"/>
</dbReference>
<dbReference type="PANTHER" id="PTHR37042:SF4">
    <property type="entry name" value="OUTER MEMBRANE PROTEIN RV1973"/>
    <property type="match status" value="1"/>
</dbReference>
<dbReference type="SUPFAM" id="SSF54427">
    <property type="entry name" value="NTF2-like"/>
    <property type="match status" value="1"/>
</dbReference>
<dbReference type="RefSeq" id="WP_340291097.1">
    <property type="nucleotide sequence ID" value="NZ_JBBJUP010000011.1"/>
</dbReference>
<keyword evidence="4" id="KW-0812">Transmembrane</keyword>
<evidence type="ECO:0000256" key="4">
    <source>
        <dbReference type="SAM" id="Phobius"/>
    </source>
</evidence>
<evidence type="ECO:0008006" key="7">
    <source>
        <dbReference type="Google" id="ProtNLM"/>
    </source>
</evidence>
<organism evidence="5 6">
    <name type="scientific">Pseudonocardia spirodelae</name>
    <dbReference type="NCBI Taxonomy" id="3133431"/>
    <lineage>
        <taxon>Bacteria</taxon>
        <taxon>Bacillati</taxon>
        <taxon>Actinomycetota</taxon>
        <taxon>Actinomycetes</taxon>
        <taxon>Pseudonocardiales</taxon>
        <taxon>Pseudonocardiaceae</taxon>
        <taxon>Pseudonocardia</taxon>
    </lineage>
</organism>
<dbReference type="Gene3D" id="3.10.450.50">
    <property type="match status" value="1"/>
</dbReference>
<dbReference type="PANTHER" id="PTHR37042">
    <property type="entry name" value="OUTER MEMBRANE PROTEIN RV1973"/>
    <property type="match status" value="1"/>
</dbReference>
<name>A0ABU8T8F3_9PSEU</name>
<evidence type="ECO:0000256" key="1">
    <source>
        <dbReference type="ARBA" id="ARBA00004370"/>
    </source>
</evidence>
<proteinExistence type="predicted"/>
<accession>A0ABU8T8F3</accession>
<evidence type="ECO:0000313" key="6">
    <source>
        <dbReference type="Proteomes" id="UP001364211"/>
    </source>
</evidence>
<feature type="transmembrane region" description="Helical" evidence="4">
    <location>
        <begin position="98"/>
        <end position="118"/>
    </location>
</feature>
<comment type="caution">
    <text evidence="5">The sequence shown here is derived from an EMBL/GenBank/DDBJ whole genome shotgun (WGS) entry which is preliminary data.</text>
</comment>
<gene>
    <name evidence="5" type="ORF">WJX68_14745</name>
</gene>
<protein>
    <recommendedName>
        <fullName evidence="7">Mce-associated membrane protein</fullName>
    </recommendedName>
</protein>
<reference evidence="5 6" key="1">
    <citation type="submission" date="2024-03" db="EMBL/GenBank/DDBJ databases">
        <title>Draft genome sequence of Pseudonocardia sp. DW16-2.</title>
        <authorList>
            <person name="Duangmal K."/>
        </authorList>
    </citation>
    <scope>NUCLEOTIDE SEQUENCE [LARGE SCALE GENOMIC DNA]</scope>
    <source>
        <strain evidence="5 6">DW16-2</strain>
    </source>
</reference>
<evidence type="ECO:0000256" key="3">
    <source>
        <dbReference type="SAM" id="MobiDB-lite"/>
    </source>
</evidence>
<evidence type="ECO:0000256" key="2">
    <source>
        <dbReference type="ARBA" id="ARBA00023136"/>
    </source>
</evidence>
<comment type="subcellular location">
    <subcellularLocation>
        <location evidence="1">Membrane</location>
    </subcellularLocation>
</comment>